<name>A0A5B0LV29_PUCGR</name>
<evidence type="ECO:0000256" key="1">
    <source>
        <dbReference type="SAM" id="MobiDB-lite"/>
    </source>
</evidence>
<comment type="caution">
    <text evidence="2">The sequence shown here is derived from an EMBL/GenBank/DDBJ whole genome shotgun (WGS) entry which is preliminary data.</text>
</comment>
<feature type="compositionally biased region" description="Basic and acidic residues" evidence="1">
    <location>
        <begin position="117"/>
        <end position="126"/>
    </location>
</feature>
<protein>
    <submittedName>
        <fullName evidence="2">Uncharacterized protein</fullName>
    </submittedName>
</protein>
<dbReference type="AlphaFoldDB" id="A0A5B0LV29"/>
<proteinExistence type="predicted"/>
<organism evidence="2 3">
    <name type="scientific">Puccinia graminis f. sp. tritici</name>
    <dbReference type="NCBI Taxonomy" id="56615"/>
    <lineage>
        <taxon>Eukaryota</taxon>
        <taxon>Fungi</taxon>
        <taxon>Dikarya</taxon>
        <taxon>Basidiomycota</taxon>
        <taxon>Pucciniomycotina</taxon>
        <taxon>Pucciniomycetes</taxon>
        <taxon>Pucciniales</taxon>
        <taxon>Pucciniaceae</taxon>
        <taxon>Puccinia</taxon>
    </lineage>
</organism>
<sequence>MEDQIAIVIVRCKCTIRLSTNKLTIFPQVSSVSITSGHQIGRTNPVGQGPSISPSPHGQKLYVYSNFTDTSAYHCQPLIHLKRTKFSLKASLPQPGPSAIDSTKPKLTQFLARQERTAPIEARQDEIPFQPTKGKGKAVDVPTTDGEDKSDDSSDEESQGEVQAIPTPMAKRGRPRKNIIQEAAKRMKKQ</sequence>
<feature type="region of interest" description="Disordered" evidence="1">
    <location>
        <begin position="117"/>
        <end position="190"/>
    </location>
</feature>
<evidence type="ECO:0000313" key="3">
    <source>
        <dbReference type="Proteomes" id="UP000325313"/>
    </source>
</evidence>
<accession>A0A5B0LV29</accession>
<gene>
    <name evidence="2" type="ORF">PGTUg99_029756</name>
</gene>
<evidence type="ECO:0000313" key="2">
    <source>
        <dbReference type="EMBL" id="KAA1068245.1"/>
    </source>
</evidence>
<dbReference type="EMBL" id="VDEP01000506">
    <property type="protein sequence ID" value="KAA1068245.1"/>
    <property type="molecule type" value="Genomic_DNA"/>
</dbReference>
<feature type="compositionally biased region" description="Acidic residues" evidence="1">
    <location>
        <begin position="148"/>
        <end position="159"/>
    </location>
</feature>
<reference evidence="2 3" key="1">
    <citation type="submission" date="2019-05" db="EMBL/GenBank/DDBJ databases">
        <title>Emergence of the Ug99 lineage of the wheat stem rust pathogen through somatic hybridization.</title>
        <authorList>
            <person name="Li F."/>
            <person name="Upadhyaya N.M."/>
            <person name="Sperschneider J."/>
            <person name="Matny O."/>
            <person name="Nguyen-Phuc H."/>
            <person name="Mago R."/>
            <person name="Raley C."/>
            <person name="Miller M.E."/>
            <person name="Silverstein K.A.T."/>
            <person name="Henningsen E."/>
            <person name="Hirsch C.D."/>
            <person name="Visser B."/>
            <person name="Pretorius Z.A."/>
            <person name="Steffenson B.J."/>
            <person name="Schwessinger B."/>
            <person name="Dodds P.N."/>
            <person name="Figueroa M."/>
        </authorList>
    </citation>
    <scope>NUCLEOTIDE SEQUENCE [LARGE SCALE GENOMIC DNA]</scope>
    <source>
        <strain evidence="2 3">Ug99</strain>
    </source>
</reference>
<dbReference type="Proteomes" id="UP000325313">
    <property type="component" value="Unassembled WGS sequence"/>
</dbReference>